<dbReference type="PANTHER" id="PTHR19338:SF58">
    <property type="entry name" value="OS09G0517100 PROTEIN"/>
    <property type="match status" value="1"/>
</dbReference>
<keyword evidence="4" id="KW-0547">Nucleotide-binding</keyword>
<keyword evidence="3" id="KW-0677">Repeat</keyword>
<evidence type="ECO:0000259" key="6">
    <source>
        <dbReference type="Pfam" id="PF00931"/>
    </source>
</evidence>
<keyword evidence="5" id="KW-0611">Plant defense</keyword>
<dbReference type="InterPro" id="IPR041118">
    <property type="entry name" value="Rx_N"/>
</dbReference>
<dbReference type="Proteomes" id="UP000636709">
    <property type="component" value="Unassembled WGS sequence"/>
</dbReference>
<comment type="similarity">
    <text evidence="1">Belongs to the disease resistance NB-LRR family.</text>
</comment>
<evidence type="ECO:0000313" key="8">
    <source>
        <dbReference type="EMBL" id="KAF8687821.1"/>
    </source>
</evidence>
<proteinExistence type="inferred from homology"/>
<dbReference type="GO" id="GO:0043531">
    <property type="term" value="F:ADP binding"/>
    <property type="evidence" value="ECO:0007669"/>
    <property type="project" value="InterPro"/>
</dbReference>
<evidence type="ECO:0000313" key="9">
    <source>
        <dbReference type="Proteomes" id="UP000636709"/>
    </source>
</evidence>
<keyword evidence="2" id="KW-0433">Leucine-rich repeat</keyword>
<keyword evidence="9" id="KW-1185">Reference proteome</keyword>
<sequence>MAESVLGLAKSAVSGAVTMAKSAMEEEEKLKKSVKRDLMLISDEFEMMHSFLNVVTKEAAADDMTLTSVRQVRGMALDVEDFIESVVYLDNKSSWWRRMLPSCLPAHAPAAPLSDAVAGIELLKSRVEAMGQRNMRYGHFGKSSGGGGSSVPGEPRTHLQQQLLVANPTALGLLTEAKGSGYSFTLDELINKRQDSFVQLQVISVWEVGGDTMVDTVIMDAYRNQDVCRNFPNRAWVKLMHPFDPLGFIRSLLIKFYRNSCCQQQQGIPVGDDALVSEFMKLVRSQSYLVVLEDLSTMDEWDAVRAYLPDMNNGSCVIVKNQELDIASSCVGHPCALSVLKSHSESHSVCAFFKEVCMPCRLQIIVFRKSIISFISSVNNWSKRLLCISRYIYYFDDTNRINMLRIYSLYVIPLKRR</sequence>
<dbReference type="Pfam" id="PF00931">
    <property type="entry name" value="NB-ARC"/>
    <property type="match status" value="1"/>
</dbReference>
<dbReference type="InterPro" id="IPR027417">
    <property type="entry name" value="P-loop_NTPase"/>
</dbReference>
<dbReference type="AlphaFoldDB" id="A0A835ECS7"/>
<dbReference type="Gene3D" id="3.40.50.300">
    <property type="entry name" value="P-loop containing nucleotide triphosphate hydrolases"/>
    <property type="match status" value="1"/>
</dbReference>
<comment type="caution">
    <text evidence="8">The sequence shown here is derived from an EMBL/GenBank/DDBJ whole genome shotgun (WGS) entry which is preliminary data.</text>
</comment>
<accession>A0A835ECS7</accession>
<dbReference type="Gene3D" id="1.20.5.4130">
    <property type="match status" value="1"/>
</dbReference>
<feature type="domain" description="Disease resistance N-terminal" evidence="7">
    <location>
        <begin position="12"/>
        <end position="95"/>
    </location>
</feature>
<feature type="domain" description="NB-ARC" evidence="6">
    <location>
        <begin position="216"/>
        <end position="343"/>
    </location>
</feature>
<evidence type="ECO:0000256" key="5">
    <source>
        <dbReference type="ARBA" id="ARBA00022821"/>
    </source>
</evidence>
<name>A0A835ECS7_9POAL</name>
<organism evidence="8 9">
    <name type="scientific">Digitaria exilis</name>
    <dbReference type="NCBI Taxonomy" id="1010633"/>
    <lineage>
        <taxon>Eukaryota</taxon>
        <taxon>Viridiplantae</taxon>
        <taxon>Streptophyta</taxon>
        <taxon>Embryophyta</taxon>
        <taxon>Tracheophyta</taxon>
        <taxon>Spermatophyta</taxon>
        <taxon>Magnoliopsida</taxon>
        <taxon>Liliopsida</taxon>
        <taxon>Poales</taxon>
        <taxon>Poaceae</taxon>
        <taxon>PACMAD clade</taxon>
        <taxon>Panicoideae</taxon>
        <taxon>Panicodae</taxon>
        <taxon>Paniceae</taxon>
        <taxon>Anthephorinae</taxon>
        <taxon>Digitaria</taxon>
    </lineage>
</organism>
<reference evidence="8" key="1">
    <citation type="submission" date="2020-07" db="EMBL/GenBank/DDBJ databases">
        <title>Genome sequence and genetic diversity analysis of an under-domesticated orphan crop, white fonio (Digitaria exilis).</title>
        <authorList>
            <person name="Bennetzen J.L."/>
            <person name="Chen S."/>
            <person name="Ma X."/>
            <person name="Wang X."/>
            <person name="Yssel A.E.J."/>
            <person name="Chaluvadi S.R."/>
            <person name="Johnson M."/>
            <person name="Gangashetty P."/>
            <person name="Hamidou F."/>
            <person name="Sanogo M.D."/>
            <person name="Zwaenepoel A."/>
            <person name="Wallace J."/>
            <person name="Van De Peer Y."/>
            <person name="Van Deynze A."/>
        </authorList>
    </citation>
    <scope>NUCLEOTIDE SEQUENCE</scope>
    <source>
        <tissue evidence="8">Leaves</tissue>
    </source>
</reference>
<dbReference type="InterPro" id="IPR002182">
    <property type="entry name" value="NB-ARC"/>
</dbReference>
<dbReference type="GO" id="GO:0006952">
    <property type="term" value="P:defense response"/>
    <property type="evidence" value="ECO:0007669"/>
    <property type="project" value="UniProtKB-KW"/>
</dbReference>
<evidence type="ECO:0000256" key="2">
    <source>
        <dbReference type="ARBA" id="ARBA00022614"/>
    </source>
</evidence>
<evidence type="ECO:0000256" key="1">
    <source>
        <dbReference type="ARBA" id="ARBA00008894"/>
    </source>
</evidence>
<dbReference type="PANTHER" id="PTHR19338">
    <property type="entry name" value="TRANSLOCASE OF INNER MITOCHONDRIAL MEMBRANE 13 HOMOLOG"/>
    <property type="match status" value="1"/>
</dbReference>
<protein>
    <recommendedName>
        <fullName evidence="10">Rx N-terminal domain-containing protein</fullName>
    </recommendedName>
</protein>
<dbReference type="SUPFAM" id="SSF52540">
    <property type="entry name" value="P-loop containing nucleoside triphosphate hydrolases"/>
    <property type="match status" value="1"/>
</dbReference>
<evidence type="ECO:0000259" key="7">
    <source>
        <dbReference type="Pfam" id="PF18052"/>
    </source>
</evidence>
<evidence type="ECO:0008006" key="10">
    <source>
        <dbReference type="Google" id="ProtNLM"/>
    </source>
</evidence>
<dbReference type="EMBL" id="JACEFO010002054">
    <property type="protein sequence ID" value="KAF8687821.1"/>
    <property type="molecule type" value="Genomic_DNA"/>
</dbReference>
<gene>
    <name evidence="8" type="ORF">HU200_042760</name>
</gene>
<evidence type="ECO:0000256" key="4">
    <source>
        <dbReference type="ARBA" id="ARBA00022741"/>
    </source>
</evidence>
<dbReference type="Pfam" id="PF18052">
    <property type="entry name" value="Rx_N"/>
    <property type="match status" value="1"/>
</dbReference>
<evidence type="ECO:0000256" key="3">
    <source>
        <dbReference type="ARBA" id="ARBA00022737"/>
    </source>
</evidence>